<name>A0ABT1MJ68_9BACT</name>
<reference evidence="1 2" key="1">
    <citation type="submission" date="2022-07" db="EMBL/GenBank/DDBJ databases">
        <title>Fecal culturing of patients with breast cancer.</title>
        <authorList>
            <person name="Teng N.M.Y."/>
            <person name="Kiu R."/>
            <person name="Evans R."/>
            <person name="Baker D.J."/>
            <person name="Zenner C."/>
            <person name="Robinson S.D."/>
            <person name="Hall L.J."/>
        </authorList>
    </citation>
    <scope>NUCLEOTIDE SEQUENCE [LARGE SCALE GENOMIC DNA]</scope>
    <source>
        <strain evidence="1 2">LH1063</strain>
    </source>
</reference>
<dbReference type="EMBL" id="JANDHW010000009">
    <property type="protein sequence ID" value="MCP9612404.1"/>
    <property type="molecule type" value="Genomic_DNA"/>
</dbReference>
<evidence type="ECO:0000313" key="2">
    <source>
        <dbReference type="Proteomes" id="UP001205603"/>
    </source>
</evidence>
<evidence type="ECO:0000313" key="1">
    <source>
        <dbReference type="EMBL" id="MCP9612404.1"/>
    </source>
</evidence>
<dbReference type="GO" id="GO:0004519">
    <property type="term" value="F:endonuclease activity"/>
    <property type="evidence" value="ECO:0007669"/>
    <property type="project" value="UniProtKB-KW"/>
</dbReference>
<dbReference type="GO" id="GO:0016787">
    <property type="term" value="F:hydrolase activity"/>
    <property type="evidence" value="ECO:0007669"/>
    <property type="project" value="UniProtKB-KW"/>
</dbReference>
<protein>
    <submittedName>
        <fullName evidence="1">HpaII family restriction endonuclease</fullName>
        <ecNumber evidence="1">3.1.21.-</ecNumber>
    </submittedName>
</protein>
<comment type="caution">
    <text evidence="1">The sequence shown here is derived from an EMBL/GenBank/DDBJ whole genome shotgun (WGS) entry which is preliminary data.</text>
</comment>
<keyword evidence="1" id="KW-0540">Nuclease</keyword>
<dbReference type="InterPro" id="IPR019062">
    <property type="entry name" value="Restrct_endonuc_II_HpaII"/>
</dbReference>
<proteinExistence type="predicted"/>
<dbReference type="EC" id="3.1.21.-" evidence="1"/>
<dbReference type="RefSeq" id="WP_255027704.1">
    <property type="nucleotide sequence ID" value="NZ_JANDHW010000009.1"/>
</dbReference>
<dbReference type="Proteomes" id="UP001205603">
    <property type="component" value="Unassembled WGS sequence"/>
</dbReference>
<accession>A0ABT1MJ68</accession>
<keyword evidence="2" id="KW-1185">Reference proteome</keyword>
<organism evidence="1 2">
    <name type="scientific">Coprobacter tertius</name>
    <dbReference type="NCBI Taxonomy" id="2944915"/>
    <lineage>
        <taxon>Bacteria</taxon>
        <taxon>Pseudomonadati</taxon>
        <taxon>Bacteroidota</taxon>
        <taxon>Bacteroidia</taxon>
        <taxon>Bacteroidales</taxon>
        <taxon>Barnesiellaceae</taxon>
        <taxon>Coprobacter</taxon>
    </lineage>
</organism>
<sequence length="359" mass="40897">MKISGNIQQWTHIYALLKILGTGNVEFGDNPDICSSQTKLPVSFVTREDVTGTVIYRITPEKIIVRLGEKQWEISRSDCLNTANDIFRQLSRLSETESTIDLPELFSITDAEPASYDKSDFSLTFFDPDSGFSRIAAVSLKPLFPCFPLLKANRASNLKYDILNIKLSNPEANKINRIEGKPAIYSRLDEISRLGGKLKYTSAENKIFLDNLSMIDLHFPRLLAGIVHTFYTTGISSIATLTEEMKKSNPYKIREELILKNNFYEYKIKQFLFSLASGMRPAKIYRGYSTVPAFLFITPQGNLSLFSPHNRKIFDEMLYRNTILSAAGEDDYKFGYIEKENGQWLIKLNTEILFTSTPH</sequence>
<keyword evidence="1" id="KW-0378">Hydrolase</keyword>
<keyword evidence="1" id="KW-0255">Endonuclease</keyword>
<gene>
    <name evidence="1" type="ORF">NMU02_09895</name>
</gene>
<dbReference type="Pfam" id="PF09561">
    <property type="entry name" value="RE_HpaII"/>
    <property type="match status" value="1"/>
</dbReference>